<keyword evidence="6" id="KW-0472">Membrane</keyword>
<evidence type="ECO:0000313" key="10">
    <source>
        <dbReference type="Proteomes" id="UP000515788"/>
    </source>
</evidence>
<dbReference type="KEGG" id="tgb:HG536_0A04160"/>
<organism evidence="9 10">
    <name type="scientific">Torulaspora globosa</name>
    <dbReference type="NCBI Taxonomy" id="48254"/>
    <lineage>
        <taxon>Eukaryota</taxon>
        <taxon>Fungi</taxon>
        <taxon>Dikarya</taxon>
        <taxon>Ascomycota</taxon>
        <taxon>Saccharomycotina</taxon>
        <taxon>Saccharomycetes</taxon>
        <taxon>Saccharomycetales</taxon>
        <taxon>Saccharomycetaceae</taxon>
        <taxon>Torulaspora</taxon>
    </lineage>
</organism>
<dbReference type="GO" id="GO:0000815">
    <property type="term" value="C:ESCRT III complex"/>
    <property type="evidence" value="ECO:0007669"/>
    <property type="project" value="TreeGrafter"/>
</dbReference>
<protein>
    <recommendedName>
        <fullName evidence="11">Vacuolar protein sorting-associated protein 20</fullName>
    </recommendedName>
</protein>
<dbReference type="OrthoDB" id="441172at2759"/>
<keyword evidence="10" id="KW-1185">Reference proteome</keyword>
<feature type="compositionally biased region" description="Basic and acidic residues" evidence="8">
    <location>
        <begin position="182"/>
        <end position="205"/>
    </location>
</feature>
<name>A0A7G3ZAR2_9SACH</name>
<dbReference type="EMBL" id="CP059246">
    <property type="protein sequence ID" value="QLL30598.1"/>
    <property type="molecule type" value="Genomic_DNA"/>
</dbReference>
<evidence type="ECO:0008006" key="11">
    <source>
        <dbReference type="Google" id="ProtNLM"/>
    </source>
</evidence>
<evidence type="ECO:0000256" key="6">
    <source>
        <dbReference type="ARBA" id="ARBA00023136"/>
    </source>
</evidence>
<evidence type="ECO:0000313" key="9">
    <source>
        <dbReference type="EMBL" id="QLL30598.1"/>
    </source>
</evidence>
<dbReference type="RefSeq" id="XP_037137273.1">
    <property type="nucleotide sequence ID" value="XM_037281378.1"/>
</dbReference>
<accession>A0A7G3ZAR2</accession>
<comment type="subcellular location">
    <subcellularLocation>
        <location evidence="1">Endosome membrane</location>
    </subcellularLocation>
</comment>
<dbReference type="GO" id="GO:0005771">
    <property type="term" value="C:multivesicular body"/>
    <property type="evidence" value="ECO:0007669"/>
    <property type="project" value="TreeGrafter"/>
</dbReference>
<evidence type="ECO:0000256" key="2">
    <source>
        <dbReference type="ARBA" id="ARBA00006190"/>
    </source>
</evidence>
<dbReference type="PANTHER" id="PTHR22761">
    <property type="entry name" value="CHARGED MULTIVESICULAR BODY PROTEIN"/>
    <property type="match status" value="1"/>
</dbReference>
<proteinExistence type="inferred from homology"/>
<keyword evidence="5" id="KW-0653">Protein transport</keyword>
<keyword evidence="3" id="KW-0813">Transport</keyword>
<keyword evidence="4" id="KW-0967">Endosome</keyword>
<evidence type="ECO:0000256" key="7">
    <source>
        <dbReference type="SAM" id="Coils"/>
    </source>
</evidence>
<dbReference type="InterPro" id="IPR005024">
    <property type="entry name" value="Snf7_fam"/>
</dbReference>
<feature type="region of interest" description="Disordered" evidence="8">
    <location>
        <begin position="170"/>
        <end position="211"/>
    </location>
</feature>
<sequence length="211" mass="24662">MGQKGSKVQITENDRAILQLKRSRDEIHKFTRRTDLLISSERLKLKEMIKENPTKCKSDPRVRFLLKRIHYQDHLLQQALEQLINLENLVSTLEFKLVETQFIKGLERGNQILKKLNKEFENVDELMDDVQMQIAYQEEVDEVLAHSIVGVNDFETEIDKELDQMEREINPQQQIEMPSVDKLPDLKQRPIASSERKEQGKKEGTEAPVLA</sequence>
<feature type="coiled-coil region" evidence="7">
    <location>
        <begin position="76"/>
        <end position="133"/>
    </location>
</feature>
<keyword evidence="7" id="KW-0175">Coiled coil</keyword>
<gene>
    <name evidence="9" type="ORF">HG536_0A04160</name>
</gene>
<dbReference type="GeneID" id="59323695"/>
<evidence type="ECO:0000256" key="5">
    <source>
        <dbReference type="ARBA" id="ARBA00022927"/>
    </source>
</evidence>
<evidence type="ECO:0000256" key="1">
    <source>
        <dbReference type="ARBA" id="ARBA00004608"/>
    </source>
</evidence>
<evidence type="ECO:0000256" key="4">
    <source>
        <dbReference type="ARBA" id="ARBA00022753"/>
    </source>
</evidence>
<dbReference type="GO" id="GO:0006900">
    <property type="term" value="P:vesicle budding from membrane"/>
    <property type="evidence" value="ECO:0007669"/>
    <property type="project" value="TreeGrafter"/>
</dbReference>
<reference evidence="9 10" key="1">
    <citation type="submission" date="2020-06" db="EMBL/GenBank/DDBJ databases">
        <title>The yeast mating-type switching endonuclease HO is a domesticated member of an unorthodox homing genetic element family.</title>
        <authorList>
            <person name="Coughlan A.Y."/>
            <person name="Lombardi L."/>
            <person name="Braun-Galleani S."/>
            <person name="Martos A.R."/>
            <person name="Galeote V."/>
            <person name="Bigey F."/>
            <person name="Dequin S."/>
            <person name="Byrne K.P."/>
            <person name="Wolfe K.H."/>
        </authorList>
    </citation>
    <scope>NUCLEOTIDE SEQUENCE [LARGE SCALE GENOMIC DNA]</scope>
    <source>
        <strain evidence="9 10">CBS764</strain>
    </source>
</reference>
<dbReference type="AlphaFoldDB" id="A0A7G3ZAR2"/>
<dbReference type="PANTHER" id="PTHR22761:SF5">
    <property type="entry name" value="CHARGED MULTIVESICULAR BODY PROTEIN 6"/>
    <property type="match status" value="1"/>
</dbReference>
<evidence type="ECO:0000256" key="8">
    <source>
        <dbReference type="SAM" id="MobiDB-lite"/>
    </source>
</evidence>
<dbReference type="GO" id="GO:0015031">
    <property type="term" value="P:protein transport"/>
    <property type="evidence" value="ECO:0007669"/>
    <property type="project" value="UniProtKB-KW"/>
</dbReference>
<comment type="similarity">
    <text evidence="2">Belongs to the SNF7 family.</text>
</comment>
<dbReference type="GO" id="GO:0032511">
    <property type="term" value="P:late endosome to vacuole transport via multivesicular body sorting pathway"/>
    <property type="evidence" value="ECO:0007669"/>
    <property type="project" value="TreeGrafter"/>
</dbReference>
<evidence type="ECO:0000256" key="3">
    <source>
        <dbReference type="ARBA" id="ARBA00022448"/>
    </source>
</evidence>
<dbReference type="Pfam" id="PF03357">
    <property type="entry name" value="Snf7"/>
    <property type="match status" value="1"/>
</dbReference>
<dbReference type="Proteomes" id="UP000515788">
    <property type="component" value="Chromosome 1"/>
</dbReference>